<evidence type="ECO:0000313" key="2">
    <source>
        <dbReference type="EMBL" id="GAT24256.1"/>
    </source>
</evidence>
<feature type="domain" description="DUF7708" evidence="1">
    <location>
        <begin position="98"/>
        <end position="236"/>
    </location>
</feature>
<comment type="caution">
    <text evidence="2">The sequence shown here is derived from an EMBL/GenBank/DDBJ whole genome shotgun (WGS) entry which is preliminary data.</text>
</comment>
<proteinExistence type="predicted"/>
<dbReference type="InterPro" id="IPR056125">
    <property type="entry name" value="DUF7708"/>
</dbReference>
<dbReference type="EMBL" id="BCWF01000018">
    <property type="protein sequence ID" value="GAT24256.1"/>
    <property type="molecule type" value="Genomic_DNA"/>
</dbReference>
<dbReference type="Proteomes" id="UP000075230">
    <property type="component" value="Unassembled WGS sequence"/>
</dbReference>
<organism evidence="2 3">
    <name type="scientific">Aspergillus kawachii</name>
    <name type="common">White koji mold</name>
    <name type="synonym">Aspergillus awamori var. kawachi</name>
    <dbReference type="NCBI Taxonomy" id="1069201"/>
    <lineage>
        <taxon>Eukaryota</taxon>
        <taxon>Fungi</taxon>
        <taxon>Dikarya</taxon>
        <taxon>Ascomycota</taxon>
        <taxon>Pezizomycotina</taxon>
        <taxon>Eurotiomycetes</taxon>
        <taxon>Eurotiomycetidae</taxon>
        <taxon>Eurotiales</taxon>
        <taxon>Aspergillaceae</taxon>
        <taxon>Aspergillus</taxon>
        <taxon>Aspergillus subgen. Circumdati</taxon>
    </lineage>
</organism>
<evidence type="ECO:0000313" key="3">
    <source>
        <dbReference type="Proteomes" id="UP000075230"/>
    </source>
</evidence>
<reference evidence="3" key="2">
    <citation type="submission" date="2016-02" db="EMBL/GenBank/DDBJ databases">
        <title>Genome sequencing of Aspergillus luchuensis NBRC 4314.</title>
        <authorList>
            <person name="Yamada O."/>
        </authorList>
    </citation>
    <scope>NUCLEOTIDE SEQUENCE [LARGE SCALE GENOMIC DNA]</scope>
    <source>
        <strain evidence="3">RIB 2604</strain>
    </source>
</reference>
<dbReference type="Pfam" id="PF24809">
    <property type="entry name" value="DUF7708"/>
    <property type="match status" value="1"/>
</dbReference>
<sequence length="534" mass="60166">MSPPSLAIPATSPVAESLHLWKKRFDKRHLSTNPVIATLDIEYNELVQSWKRFQDNLLPNDRVLFHERLQGPDDVLDVVASIEPVWTSTSGQRMLRECCDEFRSTLGSHGRLLAVLPRNELYCSIFYGVLQSLLKVSPDVASAGYPRIMEGLIKALVQINRLIAPPASGEAVPTTKDSINAIARFYTLLFFFLGEVMDWYVRKAKCGLLRSPNQDVYRAFQRLIGQIRRSAKSMMEDLTDTMDLDDPDCDSLCEMTHDDYRGWFERARLSQVGLQNGARRFAAQNALTRQLMWEIHQDAAERKRLLQDRDVLLARLLDTVSLQLQSVSKQNSGIACLTTTASQDLGREARLTWPELLEELTVHALQDTDRFNLIKGGHKHKYTRMELQMASQKLEDFFDADDQIPALEVDVPVIAEDNEVLSLIDILLHFAPPLLVCVIHGLDVIQDASTDPYIRSLVRTFLTHTRHQPELLPNGKQSQSVLLKVLFTVAGRPSSLVETLSENQLILRESNTTEELAPTDAALDADVGPTAMIA</sequence>
<protein>
    <submittedName>
        <fullName evidence="2">Similar to An16g05640</fullName>
    </submittedName>
</protein>
<accession>A0A146FEF2</accession>
<dbReference type="VEuPathDB" id="FungiDB:ASPFODRAFT_206962"/>
<dbReference type="AlphaFoldDB" id="A0A146FEF2"/>
<name>A0A146FEF2_ASPKA</name>
<evidence type="ECO:0000259" key="1">
    <source>
        <dbReference type="Pfam" id="PF24809"/>
    </source>
</evidence>
<gene>
    <name evidence="2" type="ORF">RIB2604_01800810</name>
</gene>
<reference evidence="2 3" key="1">
    <citation type="journal article" date="2016" name="DNA Res.">
        <title>Genome sequence of Aspergillus luchuensis NBRC 4314.</title>
        <authorList>
            <person name="Yamada O."/>
            <person name="Machida M."/>
            <person name="Hosoyama A."/>
            <person name="Goto M."/>
            <person name="Takahashi T."/>
            <person name="Futagami T."/>
            <person name="Yamagata Y."/>
            <person name="Takeuchi M."/>
            <person name="Kobayashi T."/>
            <person name="Koike H."/>
            <person name="Abe K."/>
            <person name="Asai K."/>
            <person name="Arita M."/>
            <person name="Fujita N."/>
            <person name="Fukuda K."/>
            <person name="Higa K."/>
            <person name="Horikawa H."/>
            <person name="Ishikawa T."/>
            <person name="Jinno K."/>
            <person name="Kato Y."/>
            <person name="Kirimura K."/>
            <person name="Mizutani O."/>
            <person name="Nakasone K."/>
            <person name="Sano M."/>
            <person name="Shiraishi Y."/>
            <person name="Tsukahara M."/>
            <person name="Gomi K."/>
        </authorList>
    </citation>
    <scope>NUCLEOTIDE SEQUENCE [LARGE SCALE GENOMIC DNA]</scope>
    <source>
        <strain evidence="2 3">RIB 2604</strain>
    </source>
</reference>